<dbReference type="SUPFAM" id="SSF63411">
    <property type="entry name" value="LuxS/MPP-like metallohydrolase"/>
    <property type="match status" value="1"/>
</dbReference>
<dbReference type="GO" id="GO:0004222">
    <property type="term" value="F:metalloendopeptidase activity"/>
    <property type="evidence" value="ECO:0007669"/>
    <property type="project" value="UniProtKB-EC"/>
</dbReference>
<comment type="caution">
    <text evidence="3">The sequence shown here is derived from an EMBL/GenBank/DDBJ whole genome shotgun (WGS) entry which is preliminary data.</text>
</comment>
<reference evidence="3 4" key="1">
    <citation type="journal article" date="2024" name="BMC Biol.">
        <title>Comparative genomics of Ascetosporea gives new insight into the evolutionary basis for animal parasitism in Rhizaria.</title>
        <authorList>
            <person name="Hiltunen Thoren M."/>
            <person name="Onut-Brannstrom I."/>
            <person name="Alfjorden A."/>
            <person name="Peckova H."/>
            <person name="Swords F."/>
            <person name="Hooper C."/>
            <person name="Holzer A.S."/>
            <person name="Bass D."/>
            <person name="Burki F."/>
        </authorList>
    </citation>
    <scope>NUCLEOTIDE SEQUENCE [LARGE SCALE GENOMIC DNA]</scope>
    <source>
        <strain evidence="3">20-A016</strain>
    </source>
</reference>
<accession>A0ABV2AUP5</accession>
<dbReference type="InterPro" id="IPR032632">
    <property type="entry name" value="Peptidase_M16_M"/>
</dbReference>
<feature type="non-terminal residue" evidence="3">
    <location>
        <position position="1"/>
    </location>
</feature>
<organism evidence="3 4">
    <name type="scientific">Bonamia ostreae</name>
    <dbReference type="NCBI Taxonomy" id="126728"/>
    <lineage>
        <taxon>Eukaryota</taxon>
        <taxon>Sar</taxon>
        <taxon>Rhizaria</taxon>
        <taxon>Endomyxa</taxon>
        <taxon>Ascetosporea</taxon>
        <taxon>Haplosporida</taxon>
        <taxon>Bonamia</taxon>
    </lineage>
</organism>
<dbReference type="EMBL" id="JBDODL010005042">
    <property type="protein sequence ID" value="MES1923189.1"/>
    <property type="molecule type" value="Genomic_DNA"/>
</dbReference>
<dbReference type="Proteomes" id="UP001439008">
    <property type="component" value="Unassembled WGS sequence"/>
</dbReference>
<dbReference type="PANTHER" id="PTHR43690">
    <property type="entry name" value="NARDILYSIN"/>
    <property type="match status" value="1"/>
</dbReference>
<gene>
    <name evidence="3" type="primary">NRD1</name>
    <name evidence="3" type="ORF">MHBO_004734</name>
</gene>
<evidence type="ECO:0000313" key="4">
    <source>
        <dbReference type="Proteomes" id="UP001439008"/>
    </source>
</evidence>
<dbReference type="Pfam" id="PF16187">
    <property type="entry name" value="Peptidase_M16_M"/>
    <property type="match status" value="1"/>
</dbReference>
<proteinExistence type="predicted"/>
<evidence type="ECO:0000256" key="1">
    <source>
        <dbReference type="ARBA" id="ARBA00022723"/>
    </source>
</evidence>
<keyword evidence="4" id="KW-1185">Reference proteome</keyword>
<dbReference type="PANTHER" id="PTHR43690:SF18">
    <property type="entry name" value="INSULIN-DEGRADING ENZYME-RELATED"/>
    <property type="match status" value="1"/>
</dbReference>
<dbReference type="Gene3D" id="3.30.830.10">
    <property type="entry name" value="Metalloenzyme, LuxS/M16 peptidase-like"/>
    <property type="match status" value="1"/>
</dbReference>
<protein>
    <submittedName>
        <fullName evidence="3">Nrd1 complex RNA-binding subunit, variant 2</fullName>
        <ecNumber evidence="3">3.4.24.56</ecNumber>
    </submittedName>
</protein>
<dbReference type="EC" id="3.4.24.56" evidence="3"/>
<evidence type="ECO:0000259" key="2">
    <source>
        <dbReference type="Pfam" id="PF16187"/>
    </source>
</evidence>
<keyword evidence="3" id="KW-0378">Hydrolase</keyword>
<dbReference type="InterPro" id="IPR050626">
    <property type="entry name" value="Peptidase_M16"/>
</dbReference>
<name>A0ABV2AUP5_9EUKA</name>
<evidence type="ECO:0000313" key="3">
    <source>
        <dbReference type="EMBL" id="MES1923189.1"/>
    </source>
</evidence>
<feature type="domain" description="Peptidase M16 middle/third" evidence="2">
    <location>
        <begin position="58"/>
        <end position="120"/>
    </location>
</feature>
<sequence>CSDIFIFYVKIKLTEKGKDNIEEVILLLYKYIDMLKKMTIKQWQKVYEEVKIVEENSFVYQSKQKPINYARDLSENIAIYDKTDILTGPHLLDQFDFNKIKAFLDLMEPENMLCFYSSKNA</sequence>
<keyword evidence="1" id="KW-0479">Metal-binding</keyword>
<feature type="non-terminal residue" evidence="3">
    <location>
        <position position="121"/>
    </location>
</feature>
<dbReference type="InterPro" id="IPR011249">
    <property type="entry name" value="Metalloenz_LuxS/M16"/>
</dbReference>